<protein>
    <submittedName>
        <fullName evidence="1">Uncharacterized protein</fullName>
    </submittedName>
</protein>
<evidence type="ECO:0000313" key="1">
    <source>
        <dbReference type="EMBL" id="CAE0821622.1"/>
    </source>
</evidence>
<dbReference type="AlphaFoldDB" id="A0A6T2CZQ1"/>
<organism evidence="1">
    <name type="scientific">Eutreptiella gymnastica</name>
    <dbReference type="NCBI Taxonomy" id="73025"/>
    <lineage>
        <taxon>Eukaryota</taxon>
        <taxon>Discoba</taxon>
        <taxon>Euglenozoa</taxon>
        <taxon>Euglenida</taxon>
        <taxon>Spirocuta</taxon>
        <taxon>Euglenophyceae</taxon>
        <taxon>Eutreptiales</taxon>
        <taxon>Eutreptiaceae</taxon>
        <taxon>Eutreptiella</taxon>
    </lineage>
</organism>
<reference evidence="1" key="1">
    <citation type="submission" date="2021-01" db="EMBL/GenBank/DDBJ databases">
        <authorList>
            <person name="Corre E."/>
            <person name="Pelletier E."/>
            <person name="Niang G."/>
            <person name="Scheremetjew M."/>
            <person name="Finn R."/>
            <person name="Kale V."/>
            <person name="Holt S."/>
            <person name="Cochrane G."/>
            <person name="Meng A."/>
            <person name="Brown T."/>
            <person name="Cohen L."/>
        </authorList>
    </citation>
    <scope>NUCLEOTIDE SEQUENCE</scope>
    <source>
        <strain evidence="1">CCMP1594</strain>
    </source>
</reference>
<sequence length="119" mass="12969">MQLYLGVELLDIPPPSPVSVPQALARMECNRVQSSNSWACVADIHCLRHPPYAVHREHVNGPKLHRLPQTAVAASQMQTAVTLSPSVTTTIADTFIADAVASFLPHCAYFTGFCRRGKS</sequence>
<evidence type="ECO:0000313" key="2">
    <source>
        <dbReference type="EMBL" id="CAE0821623.1"/>
    </source>
</evidence>
<proteinExistence type="predicted"/>
<accession>A0A6T2CZQ1</accession>
<gene>
    <name evidence="1" type="ORF">EGYM00163_LOCUS32797</name>
    <name evidence="2" type="ORF">EGYM00163_LOCUS32798</name>
</gene>
<dbReference type="EMBL" id="HBJA01094539">
    <property type="protein sequence ID" value="CAE0821622.1"/>
    <property type="molecule type" value="Transcribed_RNA"/>
</dbReference>
<dbReference type="EMBL" id="HBJA01094540">
    <property type="protein sequence ID" value="CAE0821623.1"/>
    <property type="molecule type" value="Transcribed_RNA"/>
</dbReference>
<name>A0A6T2CZQ1_9EUGL</name>